<dbReference type="PANTHER" id="PTHR23291:SF50">
    <property type="entry name" value="PROTEIN LIFEGUARD 4"/>
    <property type="match status" value="1"/>
</dbReference>
<accession>A0A483B4Z1</accession>
<evidence type="ECO:0000256" key="5">
    <source>
        <dbReference type="ARBA" id="ARBA00023136"/>
    </source>
</evidence>
<comment type="subcellular location">
    <subcellularLocation>
        <location evidence="1">Membrane</location>
        <topology evidence="1">Multi-pass membrane protein</topology>
    </subcellularLocation>
</comment>
<reference evidence="9 11" key="2">
    <citation type="submission" date="2018-08" db="EMBL/GenBank/DDBJ databases">
        <authorList>
            <person name="Lorentzen P. G. S. M."/>
        </authorList>
    </citation>
    <scope>NUCLEOTIDE SEQUENCE [LARGE SCALE GENOMIC DNA]</scope>
    <source>
        <strain evidence="9 11">CRBO_1381</strain>
    </source>
</reference>
<keyword evidence="5 6" id="KW-0472">Membrane</keyword>
<dbReference type="RefSeq" id="WP_002822229.1">
    <property type="nucleotide sequence ID" value="NZ_CP014324.1"/>
</dbReference>
<feature type="transmembrane region" description="Helical" evidence="6">
    <location>
        <begin position="173"/>
        <end position="189"/>
    </location>
</feature>
<feature type="transmembrane region" description="Helical" evidence="6">
    <location>
        <begin position="146"/>
        <end position="167"/>
    </location>
</feature>
<feature type="transmembrane region" description="Helical" evidence="6">
    <location>
        <begin position="209"/>
        <end position="232"/>
    </location>
</feature>
<evidence type="ECO:0000256" key="2">
    <source>
        <dbReference type="ARBA" id="ARBA00010350"/>
    </source>
</evidence>
<feature type="transmembrane region" description="Helical" evidence="6">
    <location>
        <begin position="89"/>
        <end position="113"/>
    </location>
</feature>
<keyword evidence="3 6" id="KW-0812">Transmembrane</keyword>
<dbReference type="CDD" id="cd10432">
    <property type="entry name" value="BI-1-like_bacterial"/>
    <property type="match status" value="1"/>
</dbReference>
<evidence type="ECO:0000313" key="7">
    <source>
        <dbReference type="EMBL" id="MDV7715385.1"/>
    </source>
</evidence>
<evidence type="ECO:0000256" key="4">
    <source>
        <dbReference type="ARBA" id="ARBA00022989"/>
    </source>
</evidence>
<keyword evidence="4 6" id="KW-1133">Transmembrane helix</keyword>
<dbReference type="EMBL" id="MLOK01000045">
    <property type="protein sequence ID" value="OIM21033.1"/>
    <property type="molecule type" value="Genomic_DNA"/>
</dbReference>
<evidence type="ECO:0000313" key="11">
    <source>
        <dbReference type="Proteomes" id="UP000294726"/>
    </source>
</evidence>
<dbReference type="PANTHER" id="PTHR23291">
    <property type="entry name" value="BAX INHIBITOR-RELATED"/>
    <property type="match status" value="1"/>
</dbReference>
<dbReference type="AlphaFoldDB" id="A0A483B4Z1"/>
<dbReference type="EMBL" id="WERV01000004">
    <property type="protein sequence ID" value="MDV7715385.1"/>
    <property type="molecule type" value="Genomic_DNA"/>
</dbReference>
<evidence type="ECO:0000256" key="3">
    <source>
        <dbReference type="ARBA" id="ARBA00022692"/>
    </source>
</evidence>
<dbReference type="GO" id="GO:0005886">
    <property type="term" value="C:plasma membrane"/>
    <property type="evidence" value="ECO:0007669"/>
    <property type="project" value="TreeGrafter"/>
</dbReference>
<feature type="transmembrane region" description="Helical" evidence="6">
    <location>
        <begin position="119"/>
        <end position="139"/>
    </location>
</feature>
<evidence type="ECO:0000313" key="8">
    <source>
        <dbReference type="EMBL" id="OIM21033.1"/>
    </source>
</evidence>
<sequence length="240" mass="26328">MQNYSDNRIIKDVTDSTNESGLAAFFQRTYAYMGAALLITFGLAYALAYPFYAEFARFYASNGALTWIVLAIAQLAVVFLIGRNALKNPALAFGGLLAFAVVEGIFFGAIFAMYDLQSIVSAFLMAAVDFGAMALYGFFTKKNLSRLAPILFGAMIALMVGLVVSIFVPGFSFIMSVLGVLVFSVYAAYDNNRLKQMYFELQGQGNQTINGLAISGALSLYLDFVNLFLYLLRIFGNQRN</sequence>
<evidence type="ECO:0000313" key="9">
    <source>
        <dbReference type="EMBL" id="VDB98514.1"/>
    </source>
</evidence>
<protein>
    <submittedName>
        <fullName evidence="7">BAX inhibitor (BI)-1/YccA family protein</fullName>
    </submittedName>
    <submittedName>
        <fullName evidence="9">Inner membrane protein (YbhL), Bax inhibitor 1 including lifeguard-related</fullName>
    </submittedName>
</protein>
<feature type="transmembrane region" description="Helical" evidence="6">
    <location>
        <begin position="64"/>
        <end position="82"/>
    </location>
</feature>
<dbReference type="EMBL" id="LR031358">
    <property type="protein sequence ID" value="VDB98514.1"/>
    <property type="molecule type" value="Genomic_DNA"/>
</dbReference>
<dbReference type="InterPro" id="IPR006214">
    <property type="entry name" value="Bax_inhibitor_1-related"/>
</dbReference>
<comment type="similarity">
    <text evidence="2 6">Belongs to the BI1 family.</text>
</comment>
<dbReference type="Pfam" id="PF01027">
    <property type="entry name" value="Bax1-I"/>
    <property type="match status" value="1"/>
</dbReference>
<feature type="transmembrane region" description="Helical" evidence="6">
    <location>
        <begin position="30"/>
        <end position="52"/>
    </location>
</feature>
<dbReference type="Proteomes" id="UP000181728">
    <property type="component" value="Unassembled WGS sequence"/>
</dbReference>
<gene>
    <name evidence="8" type="ORF">ATX59_06245</name>
    <name evidence="7" type="ORF">GA838_06385</name>
    <name evidence="9" type="ORF">OENI_1279</name>
</gene>
<evidence type="ECO:0000313" key="12">
    <source>
        <dbReference type="Proteomes" id="UP001281024"/>
    </source>
</evidence>
<proteinExistence type="inferred from homology"/>
<evidence type="ECO:0000313" key="10">
    <source>
        <dbReference type="Proteomes" id="UP000181728"/>
    </source>
</evidence>
<reference evidence="8 10" key="1">
    <citation type="journal article" date="2016" name="BMC Genomics">
        <title>Consensus pan-genome assembly of the specialised wine bacterium Oenococcus oeni.</title>
        <authorList>
            <person name="Sternes P.R."/>
            <person name="Borneman A.R."/>
        </authorList>
    </citation>
    <scope>NUCLEOTIDE SEQUENCE [LARGE SCALE GENOMIC DNA]</scope>
    <source>
        <strain evidence="8 10">AWRIB661</strain>
    </source>
</reference>
<reference evidence="7" key="3">
    <citation type="submission" date="2019-10" db="EMBL/GenBank/DDBJ databases">
        <title>Malate fermentation in French cider.</title>
        <authorList>
            <person name="Cousin F.J."/>
            <person name="Medina Fernandez S."/>
            <person name="Misery B."/>
            <person name="Laplace J.-M."/>
            <person name="Cretenet M."/>
        </authorList>
    </citation>
    <scope>NUCLEOTIDE SEQUENCE</scope>
    <source>
        <strain evidence="7">UCMA15129</strain>
    </source>
</reference>
<name>A0A483B4Z1_OENOE</name>
<evidence type="ECO:0000256" key="6">
    <source>
        <dbReference type="RuleBase" id="RU004379"/>
    </source>
</evidence>
<dbReference type="Proteomes" id="UP001281024">
    <property type="component" value="Unassembled WGS sequence"/>
</dbReference>
<evidence type="ECO:0000256" key="1">
    <source>
        <dbReference type="ARBA" id="ARBA00004141"/>
    </source>
</evidence>
<organism evidence="7 12">
    <name type="scientific">Oenococcus oeni</name>
    <name type="common">Leuconostoc oenos</name>
    <dbReference type="NCBI Taxonomy" id="1247"/>
    <lineage>
        <taxon>Bacteria</taxon>
        <taxon>Bacillati</taxon>
        <taxon>Bacillota</taxon>
        <taxon>Bacilli</taxon>
        <taxon>Lactobacillales</taxon>
        <taxon>Lactobacillaceae</taxon>
        <taxon>Oenococcus</taxon>
    </lineage>
</organism>
<dbReference type="Proteomes" id="UP000294726">
    <property type="component" value="Chromosome"/>
</dbReference>